<accession>A0ABN8LCV3</accession>
<dbReference type="PANTHER" id="PTHR12669:SF12">
    <property type="entry name" value="EUKARYOTIC TRANSLATION INITIATION FACTOR 4E-BINDING PROTEIN"/>
    <property type="match status" value="1"/>
</dbReference>
<evidence type="ECO:0000256" key="4">
    <source>
        <dbReference type="SAM" id="MobiDB-lite"/>
    </source>
</evidence>
<comment type="caution">
    <text evidence="5">The sequence shown here is derived from an EMBL/GenBank/DDBJ whole genome shotgun (WGS) entry which is preliminary data.</text>
</comment>
<dbReference type="Proteomes" id="UP001159427">
    <property type="component" value="Unassembled WGS sequence"/>
</dbReference>
<reference evidence="5 6" key="1">
    <citation type="submission" date="2022-05" db="EMBL/GenBank/DDBJ databases">
        <authorList>
            <consortium name="Genoscope - CEA"/>
            <person name="William W."/>
        </authorList>
    </citation>
    <scope>NUCLEOTIDE SEQUENCE [LARGE SCALE GENOMIC DNA]</scope>
</reference>
<dbReference type="EMBL" id="CALNXI010000016">
    <property type="protein sequence ID" value="CAH3014887.1"/>
    <property type="molecule type" value="Genomic_DNA"/>
</dbReference>
<feature type="region of interest" description="Disordered" evidence="4">
    <location>
        <begin position="119"/>
        <end position="173"/>
    </location>
</feature>
<evidence type="ECO:0000313" key="6">
    <source>
        <dbReference type="Proteomes" id="UP001159427"/>
    </source>
</evidence>
<evidence type="ECO:0000313" key="5">
    <source>
        <dbReference type="EMBL" id="CAH3014887.1"/>
    </source>
</evidence>
<evidence type="ECO:0000256" key="1">
    <source>
        <dbReference type="ARBA" id="ARBA00005480"/>
    </source>
</evidence>
<dbReference type="InterPro" id="IPR008606">
    <property type="entry name" value="EIF4EBP"/>
</dbReference>
<gene>
    <name evidence="5" type="ORF">PEVE_00008789</name>
</gene>
<keyword evidence="6" id="KW-1185">Reference proteome</keyword>
<name>A0ABN8LCV3_9CNID</name>
<keyword evidence="2" id="KW-0810">Translation regulation</keyword>
<sequence length="173" mass="19495">MTQLLDSNEHAQINPVTRWKVLEGRQNDFAGTCLRLKGFFHRLQPEPYIMNSAQTNVLPSGSRPIPSRRIVVNDPGQMPMDYSTTPGGTIFSTTPGGTRIIYERKFLLDLRNSPLSRTPPRNLPLIPGVTCDEKVKPESPLKDNGVVTTEPENDKNDHGKKLKQEEPQFEMDI</sequence>
<protein>
    <recommendedName>
        <fullName evidence="7">Eukaryotic translation initiation factor 4E binding protein 2</fullName>
    </recommendedName>
</protein>
<dbReference type="PANTHER" id="PTHR12669">
    <property type="entry name" value="EUKARYOTIC TRANSLATION INITIATION FACTOR 4E-BINDING PROTEIN"/>
    <property type="match status" value="1"/>
</dbReference>
<feature type="compositionally biased region" description="Basic and acidic residues" evidence="4">
    <location>
        <begin position="131"/>
        <end position="141"/>
    </location>
</feature>
<evidence type="ECO:0000256" key="3">
    <source>
        <dbReference type="ARBA" id="ARBA00023193"/>
    </source>
</evidence>
<dbReference type="Pfam" id="PF05456">
    <property type="entry name" value="eIF_4EBP"/>
    <property type="match status" value="1"/>
</dbReference>
<organism evidence="5 6">
    <name type="scientific">Porites evermanni</name>
    <dbReference type="NCBI Taxonomy" id="104178"/>
    <lineage>
        <taxon>Eukaryota</taxon>
        <taxon>Metazoa</taxon>
        <taxon>Cnidaria</taxon>
        <taxon>Anthozoa</taxon>
        <taxon>Hexacorallia</taxon>
        <taxon>Scleractinia</taxon>
        <taxon>Fungiina</taxon>
        <taxon>Poritidae</taxon>
        <taxon>Porites</taxon>
    </lineage>
</organism>
<evidence type="ECO:0008006" key="7">
    <source>
        <dbReference type="Google" id="ProtNLM"/>
    </source>
</evidence>
<keyword evidence="3" id="KW-0652">Protein synthesis inhibitor</keyword>
<evidence type="ECO:0000256" key="2">
    <source>
        <dbReference type="ARBA" id="ARBA00022845"/>
    </source>
</evidence>
<feature type="compositionally biased region" description="Basic and acidic residues" evidence="4">
    <location>
        <begin position="152"/>
        <end position="166"/>
    </location>
</feature>
<proteinExistence type="inferred from homology"/>
<comment type="similarity">
    <text evidence="1">Belongs to the eIF4E-binding protein family.</text>
</comment>